<dbReference type="EMBL" id="AMZH03001000">
    <property type="protein sequence ID" value="RRT81063.1"/>
    <property type="molecule type" value="Genomic_DNA"/>
</dbReference>
<comment type="caution">
    <text evidence="1">The sequence shown here is derived from an EMBL/GenBank/DDBJ whole genome shotgun (WGS) entry which is preliminary data.</text>
</comment>
<protein>
    <submittedName>
        <fullName evidence="1">Uncharacterized protein</fullName>
    </submittedName>
</protein>
<dbReference type="Proteomes" id="UP000287651">
    <property type="component" value="Unassembled WGS sequence"/>
</dbReference>
<evidence type="ECO:0000313" key="2">
    <source>
        <dbReference type="Proteomes" id="UP000287651"/>
    </source>
</evidence>
<accession>A0A427AXU1</accession>
<name>A0A427AXU1_ENSVE</name>
<reference evidence="1 2" key="1">
    <citation type="journal article" date="2014" name="Agronomy (Basel)">
        <title>A Draft Genome Sequence for Ensete ventricosum, the Drought-Tolerant Tree Against Hunger.</title>
        <authorList>
            <person name="Harrison J."/>
            <person name="Moore K.A."/>
            <person name="Paszkiewicz K."/>
            <person name="Jones T."/>
            <person name="Grant M."/>
            <person name="Ambacheew D."/>
            <person name="Muzemil S."/>
            <person name="Studholme D.J."/>
        </authorList>
    </citation>
    <scope>NUCLEOTIDE SEQUENCE [LARGE SCALE GENOMIC DNA]</scope>
</reference>
<gene>
    <name evidence="1" type="ORF">B296_00020787</name>
</gene>
<dbReference type="AlphaFoldDB" id="A0A427AXU1"/>
<evidence type="ECO:0000313" key="1">
    <source>
        <dbReference type="EMBL" id="RRT81063.1"/>
    </source>
</evidence>
<sequence>MQGVSMSETRARRCANQGLLYHIIPLSSLGTYRSDRGLVCLLIDTSIQYKIANLGANINKEGRKAWLKGLPI</sequence>
<proteinExistence type="predicted"/>
<organism evidence="1 2">
    <name type="scientific">Ensete ventricosum</name>
    <name type="common">Abyssinian banana</name>
    <name type="synonym">Musa ensete</name>
    <dbReference type="NCBI Taxonomy" id="4639"/>
    <lineage>
        <taxon>Eukaryota</taxon>
        <taxon>Viridiplantae</taxon>
        <taxon>Streptophyta</taxon>
        <taxon>Embryophyta</taxon>
        <taxon>Tracheophyta</taxon>
        <taxon>Spermatophyta</taxon>
        <taxon>Magnoliopsida</taxon>
        <taxon>Liliopsida</taxon>
        <taxon>Zingiberales</taxon>
        <taxon>Musaceae</taxon>
        <taxon>Ensete</taxon>
    </lineage>
</organism>